<dbReference type="AlphaFoldDB" id="A0A4Z1P2T8"/>
<gene>
    <name evidence="2" type="ORF">E6O75_ATG05383</name>
</gene>
<dbReference type="Proteomes" id="UP000298493">
    <property type="component" value="Unassembled WGS sequence"/>
</dbReference>
<feature type="region of interest" description="Disordered" evidence="1">
    <location>
        <begin position="35"/>
        <end position="59"/>
    </location>
</feature>
<accession>A0A4Z1P2T8</accession>
<sequence length="207" mass="23206">MDRPANSRRPNEEDNQDARVGILIQTDLQARNAIATRSSTNGQPRDTATPQTTIPPQSFNDKFPLYLAKLDTLVSQTNLHHPKNSRITKEAHLATTNRNIPINNKPIPHPHPPQITSLGTIQQLLKETPNLNIPPHILSQTITQIPIPILKTTHQSRLTLDSSLSLLLQLDFVLRGDKAYEGNNDARENGFLDWIKFRTSFLIAPGK</sequence>
<dbReference type="EMBL" id="SNSC02000010">
    <property type="protein sequence ID" value="TID20619.1"/>
    <property type="molecule type" value="Genomic_DNA"/>
</dbReference>
<reference evidence="2 3" key="1">
    <citation type="submission" date="2019-04" db="EMBL/GenBank/DDBJ databases">
        <title>High contiguity whole genome sequence and gene annotation resource for two Venturia nashicola isolates.</title>
        <authorList>
            <person name="Prokchorchik M."/>
            <person name="Won K."/>
            <person name="Lee Y."/>
            <person name="Choi E.D."/>
            <person name="Segonzac C."/>
            <person name="Sohn K.H."/>
        </authorList>
    </citation>
    <scope>NUCLEOTIDE SEQUENCE [LARGE SCALE GENOMIC DNA]</scope>
    <source>
        <strain evidence="2 3">PRI2</strain>
    </source>
</reference>
<evidence type="ECO:0000256" key="1">
    <source>
        <dbReference type="SAM" id="MobiDB-lite"/>
    </source>
</evidence>
<evidence type="ECO:0000313" key="3">
    <source>
        <dbReference type="Proteomes" id="UP000298493"/>
    </source>
</evidence>
<comment type="caution">
    <text evidence="2">The sequence shown here is derived from an EMBL/GenBank/DDBJ whole genome shotgun (WGS) entry which is preliminary data.</text>
</comment>
<organism evidence="2 3">
    <name type="scientific">Venturia nashicola</name>
    <dbReference type="NCBI Taxonomy" id="86259"/>
    <lineage>
        <taxon>Eukaryota</taxon>
        <taxon>Fungi</taxon>
        <taxon>Dikarya</taxon>
        <taxon>Ascomycota</taxon>
        <taxon>Pezizomycotina</taxon>
        <taxon>Dothideomycetes</taxon>
        <taxon>Pleosporomycetidae</taxon>
        <taxon>Venturiales</taxon>
        <taxon>Venturiaceae</taxon>
        <taxon>Venturia</taxon>
    </lineage>
</organism>
<name>A0A4Z1P2T8_9PEZI</name>
<protein>
    <submittedName>
        <fullName evidence="2">Uncharacterized protein</fullName>
    </submittedName>
</protein>
<proteinExistence type="predicted"/>
<evidence type="ECO:0000313" key="2">
    <source>
        <dbReference type="EMBL" id="TID20619.1"/>
    </source>
</evidence>
<keyword evidence="3" id="KW-1185">Reference proteome</keyword>